<dbReference type="Pfam" id="PF01676">
    <property type="entry name" value="Metalloenzyme"/>
    <property type="match status" value="1"/>
</dbReference>
<keyword evidence="1" id="KW-0732">Signal</keyword>
<keyword evidence="4" id="KW-1185">Reference proteome</keyword>
<sequence>MKHILSIFVIVTCFASKGVLANTASVNKAFQAPKLILITIDGLRTQEVFNGIDERLYQHEKYVSKKAQLANTYWHEDSKKRQQKLLPFIATTIVNDGVLLGSSLEGERITVANNMNFSYPGYHEIFTGKLDASITSNAKIVAKYPSFLEVLADKYPKEFKPAAFASWDVFPYILRRGLHDVYINAGFEPYEVADANTAIPLVERNRLSLLNRLQVDTPSPWATVRLDAFTHAYAMHHLKSHKPRVMSISYGDTDDFAHDGKYDEYILASTRTDRFIKEVWDYLQSDTFYANKTNLIITTDHGRGVSPDDWQHHASVVAVKGYMKALGHFEHGIVGSENVWIAAIGPNIRKPLSSEFSASTIQITPTIYSLLDKCELAAKQDHKAIDIIKENPCE</sequence>
<organism evidence="3 4">
    <name type="scientific">Agaribacter marinus</name>
    <dbReference type="NCBI Taxonomy" id="1431249"/>
    <lineage>
        <taxon>Bacteria</taxon>
        <taxon>Pseudomonadati</taxon>
        <taxon>Pseudomonadota</taxon>
        <taxon>Gammaproteobacteria</taxon>
        <taxon>Alteromonadales</taxon>
        <taxon>Alteromonadaceae</taxon>
        <taxon>Agaribacter</taxon>
    </lineage>
</organism>
<feature type="signal peptide" evidence="1">
    <location>
        <begin position="1"/>
        <end position="21"/>
    </location>
</feature>
<protein>
    <recommendedName>
        <fullName evidence="2">Metalloenzyme domain-containing protein</fullName>
    </recommendedName>
</protein>
<dbReference type="EMBL" id="BSOT01000002">
    <property type="protein sequence ID" value="GLR69367.1"/>
    <property type="molecule type" value="Genomic_DNA"/>
</dbReference>
<dbReference type="AlphaFoldDB" id="A0AA37SUE7"/>
<feature type="chain" id="PRO_5041238699" description="Metalloenzyme domain-containing protein" evidence="1">
    <location>
        <begin position="22"/>
        <end position="394"/>
    </location>
</feature>
<accession>A0AA37SUE7</accession>
<feature type="domain" description="Metalloenzyme" evidence="2">
    <location>
        <begin position="234"/>
        <end position="317"/>
    </location>
</feature>
<name>A0AA37SUE7_9ALTE</name>
<proteinExistence type="predicted"/>
<evidence type="ECO:0000313" key="3">
    <source>
        <dbReference type="EMBL" id="GLR69367.1"/>
    </source>
</evidence>
<evidence type="ECO:0000259" key="2">
    <source>
        <dbReference type="Pfam" id="PF01676"/>
    </source>
</evidence>
<comment type="caution">
    <text evidence="3">The sequence shown here is derived from an EMBL/GenBank/DDBJ whole genome shotgun (WGS) entry which is preliminary data.</text>
</comment>
<dbReference type="Proteomes" id="UP001156601">
    <property type="component" value="Unassembled WGS sequence"/>
</dbReference>
<reference evidence="3" key="2">
    <citation type="submission" date="2023-01" db="EMBL/GenBank/DDBJ databases">
        <title>Draft genome sequence of Agaribacter marinus strain NBRC 110023.</title>
        <authorList>
            <person name="Sun Q."/>
            <person name="Mori K."/>
        </authorList>
    </citation>
    <scope>NUCLEOTIDE SEQUENCE</scope>
    <source>
        <strain evidence="3">NBRC 110023</strain>
    </source>
</reference>
<dbReference type="InterPro" id="IPR017850">
    <property type="entry name" value="Alkaline_phosphatase_core_sf"/>
</dbReference>
<dbReference type="InterPro" id="IPR006124">
    <property type="entry name" value="Metalloenzyme"/>
</dbReference>
<dbReference type="SUPFAM" id="SSF53649">
    <property type="entry name" value="Alkaline phosphatase-like"/>
    <property type="match status" value="1"/>
</dbReference>
<evidence type="ECO:0000313" key="4">
    <source>
        <dbReference type="Proteomes" id="UP001156601"/>
    </source>
</evidence>
<dbReference type="RefSeq" id="WP_284215694.1">
    <property type="nucleotide sequence ID" value="NZ_BSOT01000002.1"/>
</dbReference>
<evidence type="ECO:0000256" key="1">
    <source>
        <dbReference type="SAM" id="SignalP"/>
    </source>
</evidence>
<reference evidence="3" key="1">
    <citation type="journal article" date="2014" name="Int. J. Syst. Evol. Microbiol.">
        <title>Complete genome sequence of Corynebacterium casei LMG S-19264T (=DSM 44701T), isolated from a smear-ripened cheese.</title>
        <authorList>
            <consortium name="US DOE Joint Genome Institute (JGI-PGF)"/>
            <person name="Walter F."/>
            <person name="Albersmeier A."/>
            <person name="Kalinowski J."/>
            <person name="Ruckert C."/>
        </authorList>
    </citation>
    <scope>NUCLEOTIDE SEQUENCE</scope>
    <source>
        <strain evidence="3">NBRC 110023</strain>
    </source>
</reference>
<gene>
    <name evidence="3" type="ORF">GCM10007852_02750</name>
</gene>
<dbReference type="GO" id="GO:0003824">
    <property type="term" value="F:catalytic activity"/>
    <property type="evidence" value="ECO:0007669"/>
    <property type="project" value="InterPro"/>
</dbReference>
<dbReference type="GO" id="GO:0046872">
    <property type="term" value="F:metal ion binding"/>
    <property type="evidence" value="ECO:0007669"/>
    <property type="project" value="InterPro"/>
</dbReference>
<dbReference type="Gene3D" id="3.40.720.10">
    <property type="entry name" value="Alkaline Phosphatase, subunit A"/>
    <property type="match status" value="1"/>
</dbReference>